<dbReference type="Gene3D" id="1.10.530.10">
    <property type="match status" value="1"/>
</dbReference>
<feature type="domain" description="Transglycosylase SLT" evidence="2">
    <location>
        <begin position="45"/>
        <end position="103"/>
    </location>
</feature>
<proteinExistence type="predicted"/>
<dbReference type="Pfam" id="PF01464">
    <property type="entry name" value="SLT"/>
    <property type="match status" value="1"/>
</dbReference>
<evidence type="ECO:0000256" key="1">
    <source>
        <dbReference type="SAM" id="MobiDB-lite"/>
    </source>
</evidence>
<protein>
    <recommendedName>
        <fullName evidence="2">Transglycosylase SLT domain-containing protein</fullName>
    </recommendedName>
</protein>
<dbReference type="EMBL" id="CABVJH010000002">
    <property type="protein sequence ID" value="VVQ29911.1"/>
    <property type="molecule type" value="Genomic_DNA"/>
</dbReference>
<evidence type="ECO:0000259" key="2">
    <source>
        <dbReference type="Pfam" id="PF01464"/>
    </source>
</evidence>
<gene>
    <name evidence="3" type="ORF">PS943_01640</name>
</gene>
<evidence type="ECO:0000313" key="4">
    <source>
        <dbReference type="Proteomes" id="UP000325645"/>
    </source>
</evidence>
<evidence type="ECO:0000313" key="3">
    <source>
        <dbReference type="EMBL" id="VVQ29911.1"/>
    </source>
</evidence>
<dbReference type="AlphaFoldDB" id="A0A5E7W4P3"/>
<dbReference type="Proteomes" id="UP000325645">
    <property type="component" value="Unassembled WGS sequence"/>
</dbReference>
<feature type="compositionally biased region" description="Polar residues" evidence="1">
    <location>
        <begin position="11"/>
        <end position="24"/>
    </location>
</feature>
<organism evidence="3 4">
    <name type="scientific">Pseudomonas fluorescens</name>
    <dbReference type="NCBI Taxonomy" id="294"/>
    <lineage>
        <taxon>Bacteria</taxon>
        <taxon>Pseudomonadati</taxon>
        <taxon>Pseudomonadota</taxon>
        <taxon>Gammaproteobacteria</taxon>
        <taxon>Pseudomonadales</taxon>
        <taxon>Pseudomonadaceae</taxon>
        <taxon>Pseudomonas</taxon>
    </lineage>
</organism>
<sequence length="194" mass="21958" precursor="true">MLNVPKKKPLATSQKTLTPTSDKTSAVVAVDDSQRLKEIRKLVEANNESSIDTDTIICHIYMESRFDANAAASGSSARGLMQLLKAPIRELYRVEDLRKPKAQRTDEATLYRNADTFHDSAGFVNESTNIRTGTRYLEMLIQRQIRNGAAEPIVEAYKKYRGRQDGIYYRKIKDCSAKLRAAPNSMQLLRDMVK</sequence>
<accession>A0A5E7W4P3</accession>
<name>A0A5E7W4P3_PSEFL</name>
<feature type="region of interest" description="Disordered" evidence="1">
    <location>
        <begin position="1"/>
        <end position="24"/>
    </location>
</feature>
<dbReference type="InterPro" id="IPR008258">
    <property type="entry name" value="Transglycosylase_SLT_dom_1"/>
</dbReference>
<dbReference type="InterPro" id="IPR023346">
    <property type="entry name" value="Lysozyme-like_dom_sf"/>
</dbReference>
<reference evidence="3 4" key="1">
    <citation type="submission" date="2019-09" db="EMBL/GenBank/DDBJ databases">
        <authorList>
            <person name="Chandra G."/>
            <person name="Truman W A."/>
        </authorList>
    </citation>
    <scope>NUCLEOTIDE SEQUENCE [LARGE SCALE GENOMIC DNA]</scope>
    <source>
        <strain evidence="3">PS943</strain>
    </source>
</reference>
<dbReference type="SUPFAM" id="SSF53955">
    <property type="entry name" value="Lysozyme-like"/>
    <property type="match status" value="1"/>
</dbReference>